<dbReference type="PANTHER" id="PTHR31170">
    <property type="entry name" value="BNAC04G53230D PROTEIN"/>
    <property type="match status" value="1"/>
</dbReference>
<dbReference type="Proteomes" id="UP001179952">
    <property type="component" value="Unassembled WGS sequence"/>
</dbReference>
<keyword evidence="1" id="KW-0472">Membrane</keyword>
<reference evidence="2" key="2">
    <citation type="submission" date="2023-06" db="EMBL/GenBank/DDBJ databases">
        <authorList>
            <person name="Ma L."/>
            <person name="Liu K.-W."/>
            <person name="Li Z."/>
            <person name="Hsiao Y.-Y."/>
            <person name="Qi Y."/>
            <person name="Fu T."/>
            <person name="Tang G."/>
            <person name="Zhang D."/>
            <person name="Sun W.-H."/>
            <person name="Liu D.-K."/>
            <person name="Li Y."/>
            <person name="Chen G.-Z."/>
            <person name="Liu X.-D."/>
            <person name="Liao X.-Y."/>
            <person name="Jiang Y.-T."/>
            <person name="Yu X."/>
            <person name="Hao Y."/>
            <person name="Huang J."/>
            <person name="Zhao X.-W."/>
            <person name="Ke S."/>
            <person name="Chen Y.-Y."/>
            <person name="Wu W.-L."/>
            <person name="Hsu J.-L."/>
            <person name="Lin Y.-F."/>
            <person name="Huang M.-D."/>
            <person name="Li C.-Y."/>
            <person name="Huang L."/>
            <person name="Wang Z.-W."/>
            <person name="Zhao X."/>
            <person name="Zhong W.-Y."/>
            <person name="Peng D.-H."/>
            <person name="Ahmad S."/>
            <person name="Lan S."/>
            <person name="Zhang J.-S."/>
            <person name="Tsai W.-C."/>
            <person name="Van De Peer Y."/>
            <person name="Liu Z.-J."/>
        </authorList>
    </citation>
    <scope>NUCLEOTIDE SEQUENCE</scope>
    <source>
        <strain evidence="2">SCP</strain>
        <tissue evidence="2">Leaves</tissue>
    </source>
</reference>
<dbReference type="PANTHER" id="PTHR31170:SF25">
    <property type="entry name" value="BNAA09G04570D PROTEIN"/>
    <property type="match status" value="1"/>
</dbReference>
<evidence type="ECO:0000313" key="2">
    <source>
        <dbReference type="EMBL" id="KAK1259032.1"/>
    </source>
</evidence>
<comment type="caution">
    <text evidence="2">The sequence shown here is derived from an EMBL/GenBank/DDBJ whole genome shotgun (WGS) entry which is preliminary data.</text>
</comment>
<dbReference type="Pfam" id="PF03140">
    <property type="entry name" value="DUF247"/>
    <property type="match status" value="1"/>
</dbReference>
<reference evidence="2" key="1">
    <citation type="journal article" date="2023" name="Nat. Commun.">
        <title>Diploid and tetraploid genomes of Acorus and the evolution of monocots.</title>
        <authorList>
            <person name="Ma L."/>
            <person name="Liu K.W."/>
            <person name="Li Z."/>
            <person name="Hsiao Y.Y."/>
            <person name="Qi Y."/>
            <person name="Fu T."/>
            <person name="Tang G.D."/>
            <person name="Zhang D."/>
            <person name="Sun W.H."/>
            <person name="Liu D.K."/>
            <person name="Li Y."/>
            <person name="Chen G.Z."/>
            <person name="Liu X.D."/>
            <person name="Liao X.Y."/>
            <person name="Jiang Y.T."/>
            <person name="Yu X."/>
            <person name="Hao Y."/>
            <person name="Huang J."/>
            <person name="Zhao X.W."/>
            <person name="Ke S."/>
            <person name="Chen Y.Y."/>
            <person name="Wu W.L."/>
            <person name="Hsu J.L."/>
            <person name="Lin Y.F."/>
            <person name="Huang M.D."/>
            <person name="Li C.Y."/>
            <person name="Huang L."/>
            <person name="Wang Z.W."/>
            <person name="Zhao X."/>
            <person name="Zhong W.Y."/>
            <person name="Peng D.H."/>
            <person name="Ahmad S."/>
            <person name="Lan S."/>
            <person name="Zhang J.S."/>
            <person name="Tsai W.C."/>
            <person name="Van de Peer Y."/>
            <person name="Liu Z.J."/>
        </authorList>
    </citation>
    <scope>NUCLEOTIDE SEQUENCE</scope>
    <source>
        <strain evidence="2">SCP</strain>
    </source>
</reference>
<feature type="transmembrane region" description="Helical" evidence="1">
    <location>
        <begin position="172"/>
        <end position="199"/>
    </location>
</feature>
<sequence length="205" mass="23791">MMNTCWCRRRRIRRRGIPSVTELEKSGIKFRANNSAESFLDVTFDFQKGVMRIPPLILYTYTQTTLRNIIAFEQCFGARYDKPTRISNYVILVDFLVVSSADISTLQDNGIVLNWFGSQEEVLTVLKQLRSEVVGTAKDNFVDMYSQINMYRKIPMHKYRATLYRDYCGDPWILCSLFAGIVLFVLTAMQTYTAMYSYYHPSPAS</sequence>
<keyword evidence="1" id="KW-0812">Transmembrane</keyword>
<protein>
    <submittedName>
        <fullName evidence="2">Uncharacterized protein</fullName>
    </submittedName>
</protein>
<evidence type="ECO:0000313" key="3">
    <source>
        <dbReference type="Proteomes" id="UP001179952"/>
    </source>
</evidence>
<dbReference type="EMBL" id="JAUJYN010000012">
    <property type="protein sequence ID" value="KAK1259032.1"/>
    <property type="molecule type" value="Genomic_DNA"/>
</dbReference>
<accession>A0AAV9A4A9</accession>
<dbReference type="InterPro" id="IPR004158">
    <property type="entry name" value="DUF247_pln"/>
</dbReference>
<name>A0AAV9A4A9_ACOGR</name>
<proteinExistence type="predicted"/>
<organism evidence="2 3">
    <name type="scientific">Acorus gramineus</name>
    <name type="common">Dwarf sweet flag</name>
    <dbReference type="NCBI Taxonomy" id="55184"/>
    <lineage>
        <taxon>Eukaryota</taxon>
        <taxon>Viridiplantae</taxon>
        <taxon>Streptophyta</taxon>
        <taxon>Embryophyta</taxon>
        <taxon>Tracheophyta</taxon>
        <taxon>Spermatophyta</taxon>
        <taxon>Magnoliopsida</taxon>
        <taxon>Liliopsida</taxon>
        <taxon>Acoraceae</taxon>
        <taxon>Acorus</taxon>
    </lineage>
</organism>
<keyword evidence="3" id="KW-1185">Reference proteome</keyword>
<evidence type="ECO:0000256" key="1">
    <source>
        <dbReference type="SAM" id="Phobius"/>
    </source>
</evidence>
<keyword evidence="1" id="KW-1133">Transmembrane helix</keyword>
<dbReference type="AlphaFoldDB" id="A0AAV9A4A9"/>
<gene>
    <name evidence="2" type="ORF">QJS04_geneDACA010145</name>
</gene>